<dbReference type="GO" id="GO:0003676">
    <property type="term" value="F:nucleic acid binding"/>
    <property type="evidence" value="ECO:0007669"/>
    <property type="project" value="InterPro"/>
</dbReference>
<dbReference type="OrthoDB" id="29523at2759"/>
<keyword evidence="4" id="KW-1185">Reference proteome</keyword>
<dbReference type="InterPro" id="IPR000467">
    <property type="entry name" value="G_patch_dom"/>
</dbReference>
<feature type="region of interest" description="Disordered" evidence="1">
    <location>
        <begin position="26"/>
        <end position="58"/>
    </location>
</feature>
<dbReference type="AlphaFoldDB" id="V5EKT9"/>
<dbReference type="EMBL" id="KI545891">
    <property type="protein sequence ID" value="EST05535.1"/>
    <property type="molecule type" value="Genomic_DNA"/>
</dbReference>
<dbReference type="PROSITE" id="PS50174">
    <property type="entry name" value="G_PATCH"/>
    <property type="match status" value="1"/>
</dbReference>
<evidence type="ECO:0000256" key="1">
    <source>
        <dbReference type="SAM" id="MobiDB-lite"/>
    </source>
</evidence>
<evidence type="ECO:0000259" key="2">
    <source>
        <dbReference type="PROSITE" id="PS50174"/>
    </source>
</evidence>
<evidence type="ECO:0000313" key="3">
    <source>
        <dbReference type="EMBL" id="EST05535.1"/>
    </source>
</evidence>
<dbReference type="Proteomes" id="UP000019377">
    <property type="component" value="Unassembled WGS sequence"/>
</dbReference>
<evidence type="ECO:0000313" key="4">
    <source>
        <dbReference type="Proteomes" id="UP000019377"/>
    </source>
</evidence>
<dbReference type="STRING" id="1365824.V5EKT9"/>
<protein>
    <recommendedName>
        <fullName evidence="2">G-patch domain-containing protein</fullName>
    </recommendedName>
</protein>
<sequence>MGWSQGQGLGAKREGRTGIVETKIYKPGAGLGSSAPTDTAAHEEHVAQSSHRPGSGVAFAGYLDRAKDHGIYYTGKHL</sequence>
<name>V5EKT9_KALBG</name>
<gene>
    <name evidence="3" type="ORF">PSEUBRA_SCAF5g02383</name>
</gene>
<reference evidence="4" key="1">
    <citation type="journal article" date="2013" name="Genome Announc.">
        <title>Draft genome sequence of Pseudozyma brasiliensis sp. nov. strain GHG001, a high producer of endo-1,4-xylanase isolated from an insect pest of sugarcane.</title>
        <authorList>
            <person name="Oliveira J.V.D.C."/>
            <person name="dos Santos R.A.C."/>
            <person name="Borges T.A."/>
            <person name="Riano-Pachon D.M."/>
            <person name="Goldman G.H."/>
        </authorList>
    </citation>
    <scope>NUCLEOTIDE SEQUENCE [LARGE SCALE GENOMIC DNA]</scope>
    <source>
        <strain evidence="4">GHG001</strain>
    </source>
</reference>
<feature type="domain" description="G-patch" evidence="2">
    <location>
        <begin position="1"/>
        <end position="36"/>
    </location>
</feature>
<proteinExistence type="predicted"/>
<dbReference type="HOGENOM" id="CLU_2623035_0_0_1"/>
<dbReference type="Pfam" id="PF01585">
    <property type="entry name" value="G-patch"/>
    <property type="match status" value="1"/>
</dbReference>
<organism evidence="3 4">
    <name type="scientific">Kalmanozyma brasiliensis (strain GHG001)</name>
    <name type="common">Yeast</name>
    <name type="synonym">Pseudozyma brasiliensis</name>
    <dbReference type="NCBI Taxonomy" id="1365824"/>
    <lineage>
        <taxon>Eukaryota</taxon>
        <taxon>Fungi</taxon>
        <taxon>Dikarya</taxon>
        <taxon>Basidiomycota</taxon>
        <taxon>Ustilaginomycotina</taxon>
        <taxon>Ustilaginomycetes</taxon>
        <taxon>Ustilaginales</taxon>
        <taxon>Ustilaginaceae</taxon>
        <taxon>Kalmanozyma</taxon>
    </lineage>
</organism>
<accession>V5EKT9</accession>